<evidence type="ECO:0000313" key="3">
    <source>
        <dbReference type="Proteomes" id="UP000053831"/>
    </source>
</evidence>
<dbReference type="Proteomes" id="UP000053831">
    <property type="component" value="Unassembled WGS sequence"/>
</dbReference>
<gene>
    <name evidence="2" type="ORF">ESCO_001500</name>
</gene>
<dbReference type="OrthoDB" id="61870at2759"/>
<dbReference type="PROSITE" id="PS51186">
    <property type="entry name" value="GNAT"/>
    <property type="match status" value="1"/>
</dbReference>
<dbReference type="InterPro" id="IPR000182">
    <property type="entry name" value="GNAT_dom"/>
</dbReference>
<sequence length="312" mass="33978">MSQHAFTLDAPPAWLIALLGQHLPHSATLLTRLQLSQLPNGRTATARVLFASPVPDLAALSDASRAPAAFTAAYLDFGEAPETEMFLYSTLEDGAPPCATDAGTDADTDTDMYAAQLQALIDAAARVQAAQPGGSRFGNKALLGSLNTATRRVLEGMRRCEIRPFGTWDKWLFEEQRLPDLGDALPEGMFWDEASREDLRVFLARGNIPRSIDTMVRLPSLVIKLEDKTPIAWALLGLDGALCSLFCEEAYRGRGLSKKLAAKLLRDNAHRYAQGARMSSDVASSNHASRGICKALNGVLSWEVAWVYLFLD</sequence>
<dbReference type="InterPro" id="IPR016181">
    <property type="entry name" value="Acyl_CoA_acyltransferase"/>
</dbReference>
<keyword evidence="3" id="KW-1185">Reference proteome</keyword>
<comment type="caution">
    <text evidence="2">The sequence shown here is derived from an EMBL/GenBank/DDBJ whole genome shotgun (WGS) entry which is preliminary data.</text>
</comment>
<dbReference type="STRING" id="150374.A0A0N0RTY6"/>
<dbReference type="GO" id="GO:0016747">
    <property type="term" value="F:acyltransferase activity, transferring groups other than amino-acyl groups"/>
    <property type="evidence" value="ECO:0007669"/>
    <property type="project" value="InterPro"/>
</dbReference>
<feature type="domain" description="N-acetyltransferase" evidence="1">
    <location>
        <begin position="160"/>
        <end position="312"/>
    </location>
</feature>
<accession>A0A0N0RTY6</accession>
<dbReference type="AlphaFoldDB" id="A0A0N0RTY6"/>
<name>A0A0N0RTY6_ESCWE</name>
<dbReference type="Gene3D" id="3.40.630.30">
    <property type="match status" value="1"/>
</dbReference>
<dbReference type="Pfam" id="PF00583">
    <property type="entry name" value="Acetyltransf_1"/>
    <property type="match status" value="1"/>
</dbReference>
<reference evidence="2 3" key="1">
    <citation type="submission" date="2015-07" db="EMBL/GenBank/DDBJ databases">
        <title>The genome of the fungus Escovopsis weberi, a specialized disease agent of ant agriculture.</title>
        <authorList>
            <person name="de Man T.J."/>
            <person name="Stajich J.E."/>
            <person name="Kubicek C.P."/>
            <person name="Chenthamara K."/>
            <person name="Atanasova L."/>
            <person name="Druzhinina I.S."/>
            <person name="Birnbaum S."/>
            <person name="Barribeau S.M."/>
            <person name="Teiling C."/>
            <person name="Suen G."/>
            <person name="Currie C."/>
            <person name="Gerardo N.M."/>
        </authorList>
    </citation>
    <scope>NUCLEOTIDE SEQUENCE [LARGE SCALE GENOMIC DNA]</scope>
</reference>
<dbReference type="EMBL" id="LGSR01000006">
    <property type="protein sequence ID" value="KOS21729.1"/>
    <property type="molecule type" value="Genomic_DNA"/>
</dbReference>
<dbReference type="SUPFAM" id="SSF55729">
    <property type="entry name" value="Acyl-CoA N-acyltransferases (Nat)"/>
    <property type="match status" value="1"/>
</dbReference>
<organism evidence="2 3">
    <name type="scientific">Escovopsis weberi</name>
    <dbReference type="NCBI Taxonomy" id="150374"/>
    <lineage>
        <taxon>Eukaryota</taxon>
        <taxon>Fungi</taxon>
        <taxon>Dikarya</taxon>
        <taxon>Ascomycota</taxon>
        <taxon>Pezizomycotina</taxon>
        <taxon>Sordariomycetes</taxon>
        <taxon>Hypocreomycetidae</taxon>
        <taxon>Hypocreales</taxon>
        <taxon>Hypocreaceae</taxon>
        <taxon>Escovopsis</taxon>
    </lineage>
</organism>
<evidence type="ECO:0000313" key="2">
    <source>
        <dbReference type="EMBL" id="KOS21729.1"/>
    </source>
</evidence>
<proteinExistence type="predicted"/>
<protein>
    <recommendedName>
        <fullName evidence="1">N-acetyltransferase domain-containing protein</fullName>
    </recommendedName>
</protein>
<evidence type="ECO:0000259" key="1">
    <source>
        <dbReference type="PROSITE" id="PS51186"/>
    </source>
</evidence>